<keyword evidence="3" id="KW-1185">Reference proteome</keyword>
<proteinExistence type="predicted"/>
<feature type="coiled-coil region" evidence="1">
    <location>
        <begin position="54"/>
        <end position="81"/>
    </location>
</feature>
<sequence length="197" mass="22929">MEQPTQSITNLVEGITNMMPKILEAKMVRHVRWQKHVVQKTIERLASKIAASKQTMEERDRQNKQAKLDKLEDKLNKVSLYVHFFFTGAINKINEKGKVIAKNIVKHLNSTKSNISSWKKSELPKNVTSPGNLQLAINLIRDRIENEIIMWSIENKDCINSEIEEMLRKEFMILEEDLYIQAGLFDPMRIVNHCVEI</sequence>
<gene>
    <name evidence="2" type="ORF">MEDL_66071</name>
</gene>
<evidence type="ECO:0000313" key="2">
    <source>
        <dbReference type="EMBL" id="CAG2254644.1"/>
    </source>
</evidence>
<reference evidence="2" key="1">
    <citation type="submission" date="2021-03" db="EMBL/GenBank/DDBJ databases">
        <authorList>
            <person name="Bekaert M."/>
        </authorList>
    </citation>
    <scope>NUCLEOTIDE SEQUENCE</scope>
</reference>
<dbReference type="Proteomes" id="UP000683360">
    <property type="component" value="Unassembled WGS sequence"/>
</dbReference>
<comment type="caution">
    <text evidence="2">The sequence shown here is derived from an EMBL/GenBank/DDBJ whole genome shotgun (WGS) entry which is preliminary data.</text>
</comment>
<dbReference type="EMBL" id="CAJPWZ010003250">
    <property type="protein sequence ID" value="CAG2254644.1"/>
    <property type="molecule type" value="Genomic_DNA"/>
</dbReference>
<accession>A0A8S3VD91</accession>
<protein>
    <submittedName>
        <fullName evidence="2">Uncharacterized protein</fullName>
    </submittedName>
</protein>
<evidence type="ECO:0000256" key="1">
    <source>
        <dbReference type="SAM" id="Coils"/>
    </source>
</evidence>
<organism evidence="2 3">
    <name type="scientific">Mytilus edulis</name>
    <name type="common">Blue mussel</name>
    <dbReference type="NCBI Taxonomy" id="6550"/>
    <lineage>
        <taxon>Eukaryota</taxon>
        <taxon>Metazoa</taxon>
        <taxon>Spiralia</taxon>
        <taxon>Lophotrochozoa</taxon>
        <taxon>Mollusca</taxon>
        <taxon>Bivalvia</taxon>
        <taxon>Autobranchia</taxon>
        <taxon>Pteriomorphia</taxon>
        <taxon>Mytilida</taxon>
        <taxon>Mytiloidea</taxon>
        <taxon>Mytilidae</taxon>
        <taxon>Mytilinae</taxon>
        <taxon>Mytilus</taxon>
    </lineage>
</organism>
<keyword evidence="1" id="KW-0175">Coiled coil</keyword>
<dbReference type="AlphaFoldDB" id="A0A8S3VD91"/>
<name>A0A8S3VD91_MYTED</name>
<evidence type="ECO:0000313" key="3">
    <source>
        <dbReference type="Proteomes" id="UP000683360"/>
    </source>
</evidence>